<gene>
    <name evidence="1" type="ORF">M0R89_08035</name>
</gene>
<reference evidence="1 2" key="1">
    <citation type="submission" date="2022-04" db="EMBL/GenBank/DDBJ databases">
        <title>Diverse halophilic archaea isolated from saline environments.</title>
        <authorList>
            <person name="Cui H.-L."/>
        </authorList>
    </citation>
    <scope>NUCLEOTIDE SEQUENCE [LARGE SCALE GENOMIC DNA]</scope>
    <source>
        <strain evidence="1 2">XZYJT49</strain>
    </source>
</reference>
<dbReference type="RefSeq" id="WP_248652035.1">
    <property type="nucleotide sequence ID" value="NZ_CP096659.1"/>
</dbReference>
<dbReference type="AlphaFoldDB" id="A0A8U0HYJ6"/>
<keyword evidence="2" id="KW-1185">Reference proteome</keyword>
<dbReference type="EMBL" id="CP096659">
    <property type="protein sequence ID" value="UPV75998.1"/>
    <property type="molecule type" value="Genomic_DNA"/>
</dbReference>
<dbReference type="GeneID" id="72185140"/>
<protein>
    <submittedName>
        <fullName evidence="1">Uncharacterized protein</fullName>
    </submittedName>
</protein>
<organism evidence="1 2">
    <name type="scientific">Halorussus limi</name>
    <dbReference type="NCBI Taxonomy" id="2938695"/>
    <lineage>
        <taxon>Archaea</taxon>
        <taxon>Methanobacteriati</taxon>
        <taxon>Methanobacteriota</taxon>
        <taxon>Stenosarchaea group</taxon>
        <taxon>Halobacteria</taxon>
        <taxon>Halobacteriales</taxon>
        <taxon>Haladaptataceae</taxon>
        <taxon>Halorussus</taxon>
    </lineage>
</organism>
<name>A0A8U0HYJ6_9EURY</name>
<evidence type="ECO:0000313" key="1">
    <source>
        <dbReference type="EMBL" id="UPV75998.1"/>
    </source>
</evidence>
<dbReference type="Proteomes" id="UP000830729">
    <property type="component" value="Chromosome"/>
</dbReference>
<sequence length="195" mass="22434">MGTYEDCCFTFRPESRSADEVTAALERFVERPFEDLPDLPDDVAPYSDPKDYFERDRLDVEADPERGQVYLGGRTHRSSNWWAWRYWIRELGIGDGTLALVWWHETPLQGYGELWRWDDATGEYVDVDADLDAENHGGDRTVYLGEEGAQGAKIAERLGAGRAITPARHDEFDGFLRSGDDNFVPLHYRRMHGDE</sequence>
<dbReference type="KEGG" id="halx:M0R89_08035"/>
<evidence type="ECO:0000313" key="2">
    <source>
        <dbReference type="Proteomes" id="UP000830729"/>
    </source>
</evidence>
<accession>A0A8U0HYJ6</accession>
<proteinExistence type="predicted"/>